<sequence>MAAAVPVSTAWIPEDDLLLKNAVEAGASLEALAKGAVQFSRRFTFQELRDRWHSLLYDPDVSAQASIRMFELELSGFNPLSRNNRFDHSKVSREVPEKRKIVSIRKQYYSMRKKFRSEFFNPTDLGFPDEPNLHESSGNVADFRGFDRDPQDSNCVLGNSMQNQFEFQEAEIEILRSAFAKPTGNASVTSGAVSTRTSYLTGCSNTLEDKQPNGLFRTYGFPEDVSTPLRQDGTPFEANVKSRVMSSFIQNSSVNIGECSGIQEPGLPEIPSNSKLLESLEMQQLSAFDSRKENPRNVLRGSRQECDMNAPAGNSSFHTIGFSAADPNLSLWEPVQDFSASPLPVSLKQGDATQDAEKMLTDDGASNVKNEAVYNGVDSGPLLGVSEGEFGDLPDSLLNLSNEDDILFIDVDGKETRDKSYSDNVHSLLLSSPNDAQEDSFNDIEPQALVTAESCRTDPQGEDLDNSGAITSSTHAGDQNVQHPEIDEPSASTFTSNSHALGDGNICCTLNTEDPEIPCNDDIFLLIHPSTSFAPPAAQATPVETMGLSSAASPEQTRQGNLLMDAKDLPRSSTWSQKIGPNILPETRPTCSLVGFGVKSELSDMNSKSFLPRDANKALGDLNQCKSSNANQSIPASRALEDSISKVDLKAGECSVSFVEVHNTVAGSLKIDMSDSTTVNPSASDQEELGSDKDVPYFSDVEAMILEMDLDPHDQDLHSSKQAEVLRYQYEDAKRTIIRLEQCAQSCLQRSMTSQGALAVFYGRHLRHYIRKTEVVLGRSTDDFDVDIDLRKEGRANRISRRQAIVKMETNGSFYLKNIGKSLISVNGKLVASGQLICLDSSCLIEIRGMSFVFEINQKYVRQYINSMSRDSKGKNSKFEWSPDGET</sequence>
<dbReference type="PANTHER" id="PTHR13233">
    <property type="entry name" value="MICROSPHERULE PROTEIN 1"/>
    <property type="match status" value="1"/>
</dbReference>
<organism evidence="3 4">
    <name type="scientific">Coffea arabica</name>
    <name type="common">Arabian coffee</name>
    <dbReference type="NCBI Taxonomy" id="13443"/>
    <lineage>
        <taxon>Eukaryota</taxon>
        <taxon>Viridiplantae</taxon>
        <taxon>Streptophyta</taxon>
        <taxon>Embryophyta</taxon>
        <taxon>Tracheophyta</taxon>
        <taxon>Spermatophyta</taxon>
        <taxon>Magnoliopsida</taxon>
        <taxon>eudicotyledons</taxon>
        <taxon>Gunneridae</taxon>
        <taxon>Pentapetalae</taxon>
        <taxon>asterids</taxon>
        <taxon>lamiids</taxon>
        <taxon>Gentianales</taxon>
        <taxon>Rubiaceae</taxon>
        <taxon>Ixoroideae</taxon>
        <taxon>Gardenieae complex</taxon>
        <taxon>Bertiereae - Coffeeae clade</taxon>
        <taxon>Coffeeae</taxon>
        <taxon>Coffea</taxon>
    </lineage>
</organism>
<dbReference type="SMART" id="SM00240">
    <property type="entry name" value="FHA"/>
    <property type="match status" value="1"/>
</dbReference>
<dbReference type="GO" id="GO:0071339">
    <property type="term" value="C:MLL1 complex"/>
    <property type="evidence" value="ECO:0007669"/>
    <property type="project" value="InterPro"/>
</dbReference>
<dbReference type="Pfam" id="PF13325">
    <property type="entry name" value="MCRS_N"/>
    <property type="match status" value="1"/>
</dbReference>
<dbReference type="GO" id="GO:0045944">
    <property type="term" value="P:positive regulation of transcription by RNA polymerase II"/>
    <property type="evidence" value="ECO:0007669"/>
    <property type="project" value="TreeGrafter"/>
</dbReference>
<dbReference type="Pfam" id="PF00498">
    <property type="entry name" value="FHA"/>
    <property type="match status" value="1"/>
</dbReference>
<gene>
    <name evidence="4" type="primary">LOC113698796</name>
</gene>
<feature type="region of interest" description="Disordered" evidence="1">
    <location>
        <begin position="457"/>
        <end position="497"/>
    </location>
</feature>
<dbReference type="Proteomes" id="UP001652660">
    <property type="component" value="Chromosome 7e"/>
</dbReference>
<dbReference type="GO" id="GO:0031011">
    <property type="term" value="C:Ino80 complex"/>
    <property type="evidence" value="ECO:0007669"/>
    <property type="project" value="InterPro"/>
</dbReference>
<evidence type="ECO:0000259" key="2">
    <source>
        <dbReference type="PROSITE" id="PS50006"/>
    </source>
</evidence>
<dbReference type="InterPro" id="IPR008984">
    <property type="entry name" value="SMAD_FHA_dom_sf"/>
</dbReference>
<feature type="region of interest" description="Disordered" evidence="1">
    <location>
        <begin position="674"/>
        <end position="693"/>
    </location>
</feature>
<feature type="compositionally biased region" description="Polar residues" evidence="1">
    <location>
        <begin position="468"/>
        <end position="482"/>
    </location>
</feature>
<dbReference type="CDD" id="cd22687">
    <property type="entry name" value="FHA_MCRS1"/>
    <property type="match status" value="1"/>
</dbReference>
<keyword evidence="3" id="KW-1185">Reference proteome</keyword>
<accession>A0A6P6T864</accession>
<feature type="compositionally biased region" description="Polar residues" evidence="1">
    <location>
        <begin position="674"/>
        <end position="684"/>
    </location>
</feature>
<protein>
    <recommendedName>
        <fullName evidence="2">FHA domain-containing protein</fullName>
    </recommendedName>
</protein>
<evidence type="ECO:0000256" key="1">
    <source>
        <dbReference type="SAM" id="MobiDB-lite"/>
    </source>
</evidence>
<dbReference type="PANTHER" id="PTHR13233:SF0">
    <property type="entry name" value="MICROSPHERULE PROTEIN 1"/>
    <property type="match status" value="1"/>
</dbReference>
<dbReference type="GO" id="GO:0002151">
    <property type="term" value="F:G-quadruplex RNA binding"/>
    <property type="evidence" value="ECO:0007669"/>
    <property type="project" value="InterPro"/>
</dbReference>
<name>A0A6P6T864_COFAR</name>
<dbReference type="Gene3D" id="2.60.200.20">
    <property type="match status" value="1"/>
</dbReference>
<dbReference type="PROSITE" id="PS50006">
    <property type="entry name" value="FHA_DOMAIN"/>
    <property type="match status" value="1"/>
</dbReference>
<dbReference type="InterPro" id="IPR000253">
    <property type="entry name" value="FHA_dom"/>
</dbReference>
<feature type="domain" description="FHA" evidence="2">
    <location>
        <begin position="775"/>
        <end position="836"/>
    </location>
</feature>
<proteinExistence type="predicted"/>
<dbReference type="OrthoDB" id="10262769at2759"/>
<evidence type="ECO:0000313" key="3">
    <source>
        <dbReference type="Proteomes" id="UP001652660"/>
    </source>
</evidence>
<dbReference type="InterPro" id="IPR037912">
    <property type="entry name" value="MCRS1"/>
</dbReference>
<dbReference type="SUPFAM" id="SSF49879">
    <property type="entry name" value="SMAD/FHA domain"/>
    <property type="match status" value="1"/>
</dbReference>
<reference evidence="3" key="1">
    <citation type="journal article" date="2025" name="Foods">
        <title>Unveiling the Microbial Signatures of Arabica Coffee Cherries: Insights into Ripeness Specific Diversity, Functional Traits, and Implications for Quality and Safety.</title>
        <authorList>
            <consortium name="RefSeq"/>
            <person name="Tenea G.N."/>
            <person name="Cifuentes V."/>
            <person name="Reyes P."/>
            <person name="Cevallos-Vallejos M."/>
        </authorList>
    </citation>
    <scope>NUCLEOTIDE SEQUENCE [LARGE SCALE GENOMIC DNA]</scope>
</reference>
<dbReference type="GO" id="GO:0044545">
    <property type="term" value="C:NSL complex"/>
    <property type="evidence" value="ECO:0007669"/>
    <property type="project" value="TreeGrafter"/>
</dbReference>
<dbReference type="AlphaFoldDB" id="A0A6P6T864"/>
<dbReference type="RefSeq" id="XP_027074544.2">
    <property type="nucleotide sequence ID" value="XM_027218743.2"/>
</dbReference>
<dbReference type="InterPro" id="IPR025999">
    <property type="entry name" value="MCRS_N"/>
</dbReference>
<reference evidence="4" key="2">
    <citation type="submission" date="2025-08" db="UniProtKB">
        <authorList>
            <consortium name="RefSeq"/>
        </authorList>
    </citation>
    <scope>IDENTIFICATION</scope>
    <source>
        <tissue evidence="4">Leaves</tissue>
    </source>
</reference>
<dbReference type="GeneID" id="113698796"/>
<evidence type="ECO:0000313" key="4">
    <source>
        <dbReference type="RefSeq" id="XP_027074544.2"/>
    </source>
</evidence>